<evidence type="ECO:0000256" key="14">
    <source>
        <dbReference type="ARBA" id="ARBA00032951"/>
    </source>
</evidence>
<keyword evidence="6" id="KW-0963">Cytoplasm</keyword>
<dbReference type="InterPro" id="IPR051521">
    <property type="entry name" value="tRNA_Mod/Golgi_Maint"/>
</dbReference>
<keyword evidence="8" id="KW-0221">Differentiation</keyword>
<evidence type="ECO:0000313" key="16">
    <source>
        <dbReference type="EMBL" id="RNA21522.1"/>
    </source>
</evidence>
<evidence type="ECO:0000256" key="5">
    <source>
        <dbReference type="ARBA" id="ARBA00022475"/>
    </source>
</evidence>
<dbReference type="GO" id="GO:0005794">
    <property type="term" value="C:Golgi apparatus"/>
    <property type="evidence" value="ECO:0007669"/>
    <property type="project" value="UniProtKB-SubCell"/>
</dbReference>
<keyword evidence="10" id="KW-0333">Golgi apparatus</keyword>
<organism evidence="16 17">
    <name type="scientific">Brachionus plicatilis</name>
    <name type="common">Marine rotifer</name>
    <name type="synonym">Brachionus muelleri</name>
    <dbReference type="NCBI Taxonomy" id="10195"/>
    <lineage>
        <taxon>Eukaryota</taxon>
        <taxon>Metazoa</taxon>
        <taxon>Spiralia</taxon>
        <taxon>Gnathifera</taxon>
        <taxon>Rotifera</taxon>
        <taxon>Eurotatoria</taxon>
        <taxon>Monogononta</taxon>
        <taxon>Pseudotrocha</taxon>
        <taxon>Ploima</taxon>
        <taxon>Brachionidae</taxon>
        <taxon>Brachionus</taxon>
    </lineage>
</organism>
<protein>
    <recommendedName>
        <fullName evidence="4">Protein YIPF3</fullName>
    </recommendedName>
    <alternativeName>
        <fullName evidence="14">YIP1 family member 3</fullName>
    </alternativeName>
</protein>
<evidence type="ECO:0000256" key="3">
    <source>
        <dbReference type="ARBA" id="ARBA00004651"/>
    </source>
</evidence>
<keyword evidence="7 15" id="KW-0812">Transmembrane</keyword>
<feature type="transmembrane region" description="Helical" evidence="15">
    <location>
        <begin position="211"/>
        <end position="232"/>
    </location>
</feature>
<dbReference type="OrthoDB" id="10256463at2759"/>
<comment type="subcellular location">
    <subcellularLocation>
        <location evidence="3">Cell membrane</location>
        <topology evidence="3">Multi-pass membrane protein</topology>
    </subcellularLocation>
    <subcellularLocation>
        <location evidence="2">Cytoplasm</location>
    </subcellularLocation>
    <subcellularLocation>
        <location evidence="1">Golgi apparatus</location>
        <location evidence="1">cis-Golgi network membrane</location>
        <topology evidence="1">Multi-pass membrane protein</topology>
    </subcellularLocation>
</comment>
<evidence type="ECO:0000256" key="4">
    <source>
        <dbReference type="ARBA" id="ARBA00015622"/>
    </source>
</evidence>
<evidence type="ECO:0000313" key="17">
    <source>
        <dbReference type="Proteomes" id="UP000276133"/>
    </source>
</evidence>
<dbReference type="PANTHER" id="PTHR15627">
    <property type="entry name" value="NATURAL KILLER CELL-SPECIFIC ANTIGEN KLIP1"/>
    <property type="match status" value="1"/>
</dbReference>
<gene>
    <name evidence="16" type="ORF">BpHYR1_033256</name>
</gene>
<dbReference type="STRING" id="10195.A0A3M7RD47"/>
<keyword evidence="17" id="KW-1185">Reference proteome</keyword>
<keyword evidence="9 15" id="KW-1133">Transmembrane helix</keyword>
<evidence type="ECO:0000256" key="8">
    <source>
        <dbReference type="ARBA" id="ARBA00022782"/>
    </source>
</evidence>
<evidence type="ECO:0000256" key="1">
    <source>
        <dbReference type="ARBA" id="ARBA00004257"/>
    </source>
</evidence>
<keyword evidence="11 15" id="KW-0472">Membrane</keyword>
<dbReference type="GO" id="GO:0005886">
    <property type="term" value="C:plasma membrane"/>
    <property type="evidence" value="ECO:0007669"/>
    <property type="project" value="UniProtKB-SubCell"/>
</dbReference>
<evidence type="ECO:0000256" key="7">
    <source>
        <dbReference type="ARBA" id="ARBA00022692"/>
    </source>
</evidence>
<dbReference type="PANTHER" id="PTHR15627:SF14">
    <property type="entry name" value="PROTEIN YIPF3"/>
    <property type="match status" value="1"/>
</dbReference>
<evidence type="ECO:0000256" key="12">
    <source>
        <dbReference type="ARBA" id="ARBA00023180"/>
    </source>
</evidence>
<evidence type="ECO:0000256" key="2">
    <source>
        <dbReference type="ARBA" id="ARBA00004496"/>
    </source>
</evidence>
<dbReference type="Proteomes" id="UP000276133">
    <property type="component" value="Unassembled WGS sequence"/>
</dbReference>
<keyword evidence="12" id="KW-0325">Glycoprotein</keyword>
<evidence type="ECO:0000256" key="6">
    <source>
        <dbReference type="ARBA" id="ARBA00022490"/>
    </source>
</evidence>
<accession>A0A3M7RD47</accession>
<feature type="transmembrane region" description="Helical" evidence="15">
    <location>
        <begin position="86"/>
        <end position="104"/>
    </location>
</feature>
<feature type="transmembrane region" description="Helical" evidence="15">
    <location>
        <begin position="116"/>
        <end position="136"/>
    </location>
</feature>
<evidence type="ECO:0000256" key="9">
    <source>
        <dbReference type="ARBA" id="ARBA00022989"/>
    </source>
</evidence>
<comment type="function">
    <text evidence="13">Involved in the maintenance of the Golgi structure. May play a role in hematopoiesis.</text>
</comment>
<sequence length="288" mass="32808">MESNVQQRKVQSNDGETSIPMFNQSMAQTVGAYVFNTGREKMHKTLNIYSHIDYLRPYFDVEPRDVLNRLVYSLVPFKNNYLTTELYGPLMILFTLCAILIYQMKIANHSIEDGTLIGTAFFVCFTYWIGLSSLVSSTSFICYSSISLFNYLSLIGYSLFSFCVVLLIGTFIHTSFDHFIFYSLWLLLGGASGLKLAYITFSNVPHPTYKIGLSAGIFLIHMFFLLYIHFAYHELAEGVSHALFIKENENDPAKLADTVTEAVKNIQKRLAVQLTEKNVFQNGTEKLF</sequence>
<evidence type="ECO:0000256" key="13">
    <source>
        <dbReference type="ARBA" id="ARBA00024809"/>
    </source>
</evidence>
<dbReference type="GO" id="GO:0030154">
    <property type="term" value="P:cell differentiation"/>
    <property type="evidence" value="ECO:0007669"/>
    <property type="project" value="UniProtKB-KW"/>
</dbReference>
<name>A0A3M7RD47_BRAPC</name>
<reference evidence="16 17" key="1">
    <citation type="journal article" date="2018" name="Sci. Rep.">
        <title>Genomic signatures of local adaptation to the degree of environmental predictability in rotifers.</title>
        <authorList>
            <person name="Franch-Gras L."/>
            <person name="Hahn C."/>
            <person name="Garcia-Roger E.M."/>
            <person name="Carmona M.J."/>
            <person name="Serra M."/>
            <person name="Gomez A."/>
        </authorList>
    </citation>
    <scope>NUCLEOTIDE SEQUENCE [LARGE SCALE GENOMIC DNA]</scope>
    <source>
        <strain evidence="16">HYR1</strain>
    </source>
</reference>
<keyword evidence="5" id="KW-1003">Cell membrane</keyword>
<feature type="transmembrane region" description="Helical" evidence="15">
    <location>
        <begin position="148"/>
        <end position="172"/>
    </location>
</feature>
<feature type="transmembrane region" description="Helical" evidence="15">
    <location>
        <begin position="179"/>
        <end position="199"/>
    </location>
</feature>
<evidence type="ECO:0000256" key="15">
    <source>
        <dbReference type="SAM" id="Phobius"/>
    </source>
</evidence>
<dbReference type="AlphaFoldDB" id="A0A3M7RD47"/>
<comment type="caution">
    <text evidence="16">The sequence shown here is derived from an EMBL/GenBank/DDBJ whole genome shotgun (WGS) entry which is preliminary data.</text>
</comment>
<dbReference type="EMBL" id="REGN01003647">
    <property type="protein sequence ID" value="RNA21522.1"/>
    <property type="molecule type" value="Genomic_DNA"/>
</dbReference>
<evidence type="ECO:0000256" key="11">
    <source>
        <dbReference type="ARBA" id="ARBA00023136"/>
    </source>
</evidence>
<evidence type="ECO:0000256" key="10">
    <source>
        <dbReference type="ARBA" id="ARBA00023034"/>
    </source>
</evidence>
<proteinExistence type="predicted"/>